<dbReference type="EMBL" id="QFQZ01000008">
    <property type="protein sequence ID" value="PZR36178.1"/>
    <property type="molecule type" value="Genomic_DNA"/>
</dbReference>
<dbReference type="Proteomes" id="UP000249393">
    <property type="component" value="Unassembled WGS sequence"/>
</dbReference>
<name>A0A2W5WQ09_9CAUL</name>
<sequence>MDGSSPEPPRQRSFCAYHRRIKAATGGGALSTTLEGAAAGASGSGACATSGSAGWGVSGAGAADGVAPSSASSTSLGNSMRVTAQWKRPLRRRMRLIFKALSRPAGALTRKPYTRPRRSPGAGGRPGGSGGAGRRASLSWAIDEVGRRLPSAQPQAHLTLK</sequence>
<accession>A0A2W5WQ09</accession>
<protein>
    <submittedName>
        <fullName evidence="2">Uncharacterized protein</fullName>
    </submittedName>
</protein>
<feature type="region of interest" description="Disordered" evidence="1">
    <location>
        <begin position="101"/>
        <end position="139"/>
    </location>
</feature>
<feature type="compositionally biased region" description="Low complexity" evidence="1">
    <location>
        <begin position="60"/>
        <end position="73"/>
    </location>
</feature>
<evidence type="ECO:0000256" key="1">
    <source>
        <dbReference type="SAM" id="MobiDB-lite"/>
    </source>
</evidence>
<feature type="compositionally biased region" description="Gly residues" evidence="1">
    <location>
        <begin position="121"/>
        <end position="133"/>
    </location>
</feature>
<dbReference type="AlphaFoldDB" id="A0A2W5WQ09"/>
<comment type="caution">
    <text evidence="2">The sequence shown here is derived from an EMBL/GenBank/DDBJ whole genome shotgun (WGS) entry which is preliminary data.</text>
</comment>
<proteinExistence type="predicted"/>
<feature type="region of interest" description="Disordered" evidence="1">
    <location>
        <begin position="58"/>
        <end position="81"/>
    </location>
</feature>
<gene>
    <name evidence="2" type="ORF">DI526_04275</name>
</gene>
<reference evidence="2 3" key="1">
    <citation type="submission" date="2017-08" db="EMBL/GenBank/DDBJ databases">
        <title>Infants hospitalized years apart are colonized by the same room-sourced microbial strains.</title>
        <authorList>
            <person name="Brooks B."/>
            <person name="Olm M.R."/>
            <person name="Firek B.A."/>
            <person name="Baker R."/>
            <person name="Thomas B.C."/>
            <person name="Morowitz M.J."/>
            <person name="Banfield J.F."/>
        </authorList>
    </citation>
    <scope>NUCLEOTIDE SEQUENCE [LARGE SCALE GENOMIC DNA]</scope>
    <source>
        <strain evidence="2">S2_003_000_R2_4</strain>
    </source>
</reference>
<evidence type="ECO:0000313" key="3">
    <source>
        <dbReference type="Proteomes" id="UP000249393"/>
    </source>
</evidence>
<organism evidence="2 3">
    <name type="scientific">Caulobacter segnis</name>
    <dbReference type="NCBI Taxonomy" id="88688"/>
    <lineage>
        <taxon>Bacteria</taxon>
        <taxon>Pseudomonadati</taxon>
        <taxon>Pseudomonadota</taxon>
        <taxon>Alphaproteobacteria</taxon>
        <taxon>Caulobacterales</taxon>
        <taxon>Caulobacteraceae</taxon>
        <taxon>Caulobacter</taxon>
    </lineage>
</organism>
<evidence type="ECO:0000313" key="2">
    <source>
        <dbReference type="EMBL" id="PZR36178.1"/>
    </source>
</evidence>